<protein>
    <recommendedName>
        <fullName evidence="2">DUF4211 domain-containing protein</fullName>
    </recommendedName>
</protein>
<comment type="caution">
    <text evidence="3">The sequence shown here is derived from an EMBL/GenBank/DDBJ whole genome shotgun (WGS) entry which is preliminary data.</text>
</comment>
<proteinExistence type="predicted"/>
<evidence type="ECO:0000313" key="3">
    <source>
        <dbReference type="EMBL" id="KAG2185330.1"/>
    </source>
</evidence>
<evidence type="ECO:0000256" key="1">
    <source>
        <dbReference type="SAM" id="MobiDB-lite"/>
    </source>
</evidence>
<dbReference type="InterPro" id="IPR025451">
    <property type="entry name" value="DUF4211"/>
</dbReference>
<feature type="region of interest" description="Disordered" evidence="1">
    <location>
        <begin position="1"/>
        <end position="179"/>
    </location>
</feature>
<name>A0A8H7UJE1_9FUNG</name>
<feature type="compositionally biased region" description="Basic residues" evidence="1">
    <location>
        <begin position="161"/>
        <end position="172"/>
    </location>
</feature>
<feature type="region of interest" description="Disordered" evidence="1">
    <location>
        <begin position="278"/>
        <end position="319"/>
    </location>
</feature>
<gene>
    <name evidence="3" type="ORF">INT44_002120</name>
</gene>
<evidence type="ECO:0000259" key="2">
    <source>
        <dbReference type="Pfam" id="PF13926"/>
    </source>
</evidence>
<feature type="compositionally biased region" description="Basic and acidic residues" evidence="1">
    <location>
        <begin position="14"/>
        <end position="24"/>
    </location>
</feature>
<dbReference type="EMBL" id="JAEPRA010000005">
    <property type="protein sequence ID" value="KAG2185330.1"/>
    <property type="molecule type" value="Genomic_DNA"/>
</dbReference>
<accession>A0A8H7UJE1</accession>
<feature type="domain" description="DUF4211" evidence="2">
    <location>
        <begin position="322"/>
        <end position="460"/>
    </location>
</feature>
<reference evidence="3" key="1">
    <citation type="submission" date="2020-12" db="EMBL/GenBank/DDBJ databases">
        <title>Metabolic potential, ecology and presence of endohyphal bacteria is reflected in genomic diversity of Mucoromycotina.</title>
        <authorList>
            <person name="Muszewska A."/>
            <person name="Okrasinska A."/>
            <person name="Steczkiewicz K."/>
            <person name="Drgas O."/>
            <person name="Orlowska M."/>
            <person name="Perlinska-Lenart U."/>
            <person name="Aleksandrzak-Piekarczyk T."/>
            <person name="Szatraj K."/>
            <person name="Zielenkiewicz U."/>
            <person name="Pilsyk S."/>
            <person name="Malc E."/>
            <person name="Mieczkowski P."/>
            <person name="Kruszewska J.S."/>
            <person name="Biernat P."/>
            <person name="Pawlowska J."/>
        </authorList>
    </citation>
    <scope>NUCLEOTIDE SEQUENCE</scope>
    <source>
        <strain evidence="3">WA0000051536</strain>
    </source>
</reference>
<dbReference type="Pfam" id="PF13926">
    <property type="entry name" value="DUF4211"/>
    <property type="match status" value="1"/>
</dbReference>
<evidence type="ECO:0000313" key="4">
    <source>
        <dbReference type="Proteomes" id="UP000612746"/>
    </source>
</evidence>
<feature type="compositionally biased region" description="Polar residues" evidence="1">
    <location>
        <begin position="99"/>
        <end position="109"/>
    </location>
</feature>
<dbReference type="Proteomes" id="UP000612746">
    <property type="component" value="Unassembled WGS sequence"/>
</dbReference>
<feature type="compositionally biased region" description="Polar residues" evidence="1">
    <location>
        <begin position="282"/>
        <end position="291"/>
    </location>
</feature>
<keyword evidence="4" id="KW-1185">Reference proteome</keyword>
<organism evidence="3 4">
    <name type="scientific">Umbelopsis vinacea</name>
    <dbReference type="NCBI Taxonomy" id="44442"/>
    <lineage>
        <taxon>Eukaryota</taxon>
        <taxon>Fungi</taxon>
        <taxon>Fungi incertae sedis</taxon>
        <taxon>Mucoromycota</taxon>
        <taxon>Mucoromycotina</taxon>
        <taxon>Umbelopsidomycetes</taxon>
        <taxon>Umbelopsidales</taxon>
        <taxon>Umbelopsidaceae</taxon>
        <taxon>Umbelopsis</taxon>
    </lineage>
</organism>
<dbReference type="AlphaFoldDB" id="A0A8H7UJE1"/>
<feature type="compositionally biased region" description="Basic and acidic residues" evidence="1">
    <location>
        <begin position="305"/>
        <end position="314"/>
    </location>
</feature>
<feature type="compositionally biased region" description="Polar residues" evidence="1">
    <location>
        <begin position="25"/>
        <end position="46"/>
    </location>
</feature>
<dbReference type="OrthoDB" id="21499at2759"/>
<sequence>MPPSKITQFFKKVPSKDPDPEKETSGGNSTRDSTTLPSVNHSTSKAEVSRPRSPAPPRPQDKSNAAQAILIESDTSEDESNLNANRSKAIILDDDTDSETTMKNLSIRSPQKRRRLILDDEDDEVASASDIGTSTKTAEETQDNSSHGDDQVTESEGIIPTKRRLVRKRSETRHHDENSDNVAIDLGIFSESQKSSDEEEEIQIIRKTRKTNVIRDDEEEDESGGEEWDVDKSAILEERTRVKKQSRYSEMLAVMKGALFNRVVLMVKLQNEDIPRGPLDRFTTTAQNPGTAPNAEDFFSDTDDDHEHVESQDHDADDDDDEFVVADDMIDGVQVALSQQETHELPAEFSTKYQNNTEGYFHVYFEYLMYCIVDPAYGHADNIDTRFKVAISAVNRLIETCKDKVYSPVWKQHFTEDLIAWPSTDWKPIYQPHHDCDACMISGKGSTFSLTLFGSRYDEHCFPIQYEEPVQSSAILENVEPPNINHWLGYQKDRPRKDKYWLGSTCFNRAKIYHALVHLKFDLCTEIREFVRSASSNYGSEPTQPSHQNIDNLVDIMVETRLTDKFWALAKERVNAALYFRSDKAFMKGMNVSSFLMD</sequence>